<protein>
    <recommendedName>
        <fullName evidence="4 6">Signal peptidase I</fullName>
        <ecNumber evidence="4 6">3.4.21.89</ecNumber>
    </recommendedName>
</protein>
<dbReference type="SUPFAM" id="SSF51306">
    <property type="entry name" value="LexA/Signal peptidase"/>
    <property type="match status" value="1"/>
</dbReference>
<dbReference type="EMBL" id="JADOEF010000001">
    <property type="protein sequence ID" value="MBF7809319.1"/>
    <property type="molecule type" value="Genomic_DNA"/>
</dbReference>
<dbReference type="InterPro" id="IPR019758">
    <property type="entry name" value="Pept_S26A_signal_pept_1_CS"/>
</dbReference>
<name>A0A1S8RNT7_CLOBE</name>
<dbReference type="InterPro" id="IPR000223">
    <property type="entry name" value="Pept_S26A_signal_pept_1"/>
</dbReference>
<keyword evidence="6" id="KW-0645">Protease</keyword>
<dbReference type="EC" id="3.4.21.89" evidence="4 6"/>
<dbReference type="PROSITE" id="PS00760">
    <property type="entry name" value="SPASE_I_2"/>
    <property type="match status" value="1"/>
</dbReference>
<gene>
    <name evidence="7" type="primary">lepB</name>
    <name evidence="7" type="ORF">IS491_11685</name>
</gene>
<organism evidence="7 8">
    <name type="scientific">Clostridium beijerinckii</name>
    <name type="common">Clostridium MP</name>
    <dbReference type="NCBI Taxonomy" id="1520"/>
    <lineage>
        <taxon>Bacteria</taxon>
        <taxon>Bacillati</taxon>
        <taxon>Bacillota</taxon>
        <taxon>Clostridia</taxon>
        <taxon>Eubacteriales</taxon>
        <taxon>Clostridiaceae</taxon>
        <taxon>Clostridium</taxon>
    </lineage>
</organism>
<keyword evidence="5 6" id="KW-0378">Hydrolase</keyword>
<evidence type="ECO:0000313" key="7">
    <source>
        <dbReference type="EMBL" id="MBF7809319.1"/>
    </source>
</evidence>
<dbReference type="GO" id="GO:0009003">
    <property type="term" value="F:signal peptidase activity"/>
    <property type="evidence" value="ECO:0007669"/>
    <property type="project" value="UniProtKB-EC"/>
</dbReference>
<evidence type="ECO:0000313" key="8">
    <source>
        <dbReference type="Proteomes" id="UP000631418"/>
    </source>
</evidence>
<comment type="similarity">
    <text evidence="3 6">Belongs to the peptidase S26 family.</text>
</comment>
<dbReference type="PROSITE" id="PS00761">
    <property type="entry name" value="SPASE_I_3"/>
    <property type="match status" value="1"/>
</dbReference>
<dbReference type="PANTHER" id="PTHR43390:SF1">
    <property type="entry name" value="CHLOROPLAST PROCESSING PEPTIDASE"/>
    <property type="match status" value="1"/>
</dbReference>
<dbReference type="PRINTS" id="PR00727">
    <property type="entry name" value="LEADERPTASE"/>
</dbReference>
<comment type="caution">
    <text evidence="7">The sequence shown here is derived from an EMBL/GenBank/DDBJ whole genome shotgun (WGS) entry which is preliminary data.</text>
</comment>
<dbReference type="GO" id="GO:0005886">
    <property type="term" value="C:plasma membrane"/>
    <property type="evidence" value="ECO:0007669"/>
    <property type="project" value="UniProtKB-SubCell"/>
</dbReference>
<keyword evidence="6" id="KW-1133">Transmembrane helix</keyword>
<comment type="subcellular location">
    <subcellularLocation>
        <location evidence="2">Cell membrane</location>
        <topology evidence="2">Single-pass type II membrane protein</topology>
    </subcellularLocation>
    <subcellularLocation>
        <location evidence="6">Membrane</location>
        <topology evidence="6">Single-pass type II membrane protein</topology>
    </subcellularLocation>
</comment>
<feature type="transmembrane region" description="Helical" evidence="6">
    <location>
        <begin position="20"/>
        <end position="44"/>
    </location>
</feature>
<dbReference type="InterPro" id="IPR036286">
    <property type="entry name" value="LexA/Signal_pep-like_sf"/>
</dbReference>
<dbReference type="GO" id="GO:0004252">
    <property type="term" value="F:serine-type endopeptidase activity"/>
    <property type="evidence" value="ECO:0007669"/>
    <property type="project" value="InterPro"/>
</dbReference>
<keyword evidence="6" id="KW-0472">Membrane</keyword>
<dbReference type="Gene3D" id="2.10.109.10">
    <property type="entry name" value="Umud Fragment, subunit A"/>
    <property type="match status" value="1"/>
</dbReference>
<dbReference type="Proteomes" id="UP000631418">
    <property type="component" value="Unassembled WGS sequence"/>
</dbReference>
<dbReference type="CDD" id="cd06530">
    <property type="entry name" value="S26_SPase_I"/>
    <property type="match status" value="1"/>
</dbReference>
<accession>A0A1S8RNT7</accession>
<evidence type="ECO:0000256" key="1">
    <source>
        <dbReference type="ARBA" id="ARBA00000677"/>
    </source>
</evidence>
<dbReference type="PANTHER" id="PTHR43390">
    <property type="entry name" value="SIGNAL PEPTIDASE I"/>
    <property type="match status" value="1"/>
</dbReference>
<dbReference type="InterPro" id="IPR019533">
    <property type="entry name" value="Peptidase_S26"/>
</dbReference>
<evidence type="ECO:0000256" key="5">
    <source>
        <dbReference type="ARBA" id="ARBA00022801"/>
    </source>
</evidence>
<dbReference type="OMA" id="LLKYPRW"/>
<evidence type="ECO:0000256" key="6">
    <source>
        <dbReference type="RuleBase" id="RU362042"/>
    </source>
</evidence>
<sequence length="180" mass="20974">MDSAVNHNYKNQGIKFFKEWVIPIAVALIIAMLIKNFLFFNIYVPSESMVPTINVDDKMVVTKIYNRGNIKRGDIIVFYSDELKKTLIKRVIGLPGDHIVIHDGIVNINGNDIKEDYVKNNEKYNRTFDVPEDKFFFLGDNRPDSLDSRRWKNPYIDKDNIKGKAVFRFYPFDKMGSLSQ</sequence>
<reference evidence="7" key="1">
    <citation type="submission" date="2020-11" db="EMBL/GenBank/DDBJ databases">
        <authorList>
            <person name="Thieme N."/>
            <person name="Liebl W."/>
            <person name="Zverlov V."/>
        </authorList>
    </citation>
    <scope>NUCLEOTIDE SEQUENCE</scope>
    <source>
        <strain evidence="7">NT08</strain>
    </source>
</reference>
<dbReference type="RefSeq" id="WP_012060086.1">
    <property type="nucleotide sequence ID" value="NZ_CP073279.1"/>
</dbReference>
<evidence type="ECO:0000256" key="3">
    <source>
        <dbReference type="ARBA" id="ARBA00009370"/>
    </source>
</evidence>
<evidence type="ECO:0000256" key="4">
    <source>
        <dbReference type="ARBA" id="ARBA00013208"/>
    </source>
</evidence>
<dbReference type="Pfam" id="PF10502">
    <property type="entry name" value="Peptidase_S26"/>
    <property type="match status" value="1"/>
</dbReference>
<keyword evidence="6" id="KW-0812">Transmembrane</keyword>
<dbReference type="InterPro" id="IPR019757">
    <property type="entry name" value="Pept_S26A_signal_pept_1_Lys-AS"/>
</dbReference>
<dbReference type="AlphaFoldDB" id="A0A1S8RNT7"/>
<evidence type="ECO:0000256" key="2">
    <source>
        <dbReference type="ARBA" id="ARBA00004401"/>
    </source>
</evidence>
<dbReference type="GO" id="GO:0006465">
    <property type="term" value="P:signal peptide processing"/>
    <property type="evidence" value="ECO:0007669"/>
    <property type="project" value="InterPro"/>
</dbReference>
<dbReference type="NCBIfam" id="TIGR02227">
    <property type="entry name" value="sigpep_I_bact"/>
    <property type="match status" value="1"/>
</dbReference>
<comment type="catalytic activity">
    <reaction evidence="1 6">
        <text>Cleavage of hydrophobic, N-terminal signal or leader sequences from secreted and periplasmic proteins.</text>
        <dbReference type="EC" id="3.4.21.89"/>
    </reaction>
</comment>
<proteinExistence type="inferred from homology"/>